<dbReference type="Proteomes" id="UP000186817">
    <property type="component" value="Unassembled WGS sequence"/>
</dbReference>
<dbReference type="OMA" id="HESATCF"/>
<dbReference type="InterPro" id="IPR014937">
    <property type="entry name" value="DUF1810"/>
</dbReference>
<organism evidence="2 3">
    <name type="scientific">Symbiodinium microadriaticum</name>
    <name type="common">Dinoflagellate</name>
    <name type="synonym">Zooxanthella microadriatica</name>
    <dbReference type="NCBI Taxonomy" id="2951"/>
    <lineage>
        <taxon>Eukaryota</taxon>
        <taxon>Sar</taxon>
        <taxon>Alveolata</taxon>
        <taxon>Dinophyceae</taxon>
        <taxon>Suessiales</taxon>
        <taxon>Symbiodiniaceae</taxon>
        <taxon>Symbiodinium</taxon>
    </lineage>
</organism>
<dbReference type="EMBL" id="LSRX01000086">
    <property type="protein sequence ID" value="OLQ10028.1"/>
    <property type="molecule type" value="Genomic_DNA"/>
</dbReference>
<dbReference type="OrthoDB" id="447037at2759"/>
<sequence length="213" mass="23582">MPPAADKNPVLQEIRKAQAGNGYKQALKEIRNGRKTSHWIWWVWPSLDQVRRTSRPQYSLRNLGDVKAFLADPGLRRHLHEISEAALSHLAKGVPPGTLFGSRTDVEKFEETATCFALVALEARDLQLAELMLSCLDALAQKLHAKTAEYLLAEGLSSVSETELDLKCLRSLLVKLQDHSEEAELEEPAEPASEEQPGEAEAEKDELPAALPA</sequence>
<feature type="region of interest" description="Disordered" evidence="1">
    <location>
        <begin position="179"/>
        <end position="213"/>
    </location>
</feature>
<dbReference type="SUPFAM" id="SSF140736">
    <property type="entry name" value="Rv1873-like"/>
    <property type="match status" value="1"/>
</dbReference>
<dbReference type="Gene3D" id="1.25.40.380">
    <property type="entry name" value="Protein of unknown function DUF1810"/>
    <property type="match status" value="1"/>
</dbReference>
<accession>A0A1Q9ERI7</accession>
<proteinExistence type="predicted"/>
<comment type="caution">
    <text evidence="2">The sequence shown here is derived from an EMBL/GenBank/DDBJ whole genome shotgun (WGS) entry which is preliminary data.</text>
</comment>
<dbReference type="Pfam" id="PF08837">
    <property type="entry name" value="DUF1810"/>
    <property type="match status" value="1"/>
</dbReference>
<dbReference type="InterPro" id="IPR036287">
    <property type="entry name" value="Rv1873-like_sf"/>
</dbReference>
<evidence type="ECO:0000313" key="2">
    <source>
        <dbReference type="EMBL" id="OLQ10028.1"/>
    </source>
</evidence>
<keyword evidence="3" id="KW-1185">Reference proteome</keyword>
<feature type="compositionally biased region" description="Acidic residues" evidence="1">
    <location>
        <begin position="183"/>
        <end position="204"/>
    </location>
</feature>
<evidence type="ECO:0000256" key="1">
    <source>
        <dbReference type="SAM" id="MobiDB-lite"/>
    </source>
</evidence>
<evidence type="ECO:0000313" key="3">
    <source>
        <dbReference type="Proteomes" id="UP000186817"/>
    </source>
</evidence>
<reference evidence="2 3" key="1">
    <citation type="submission" date="2016-02" db="EMBL/GenBank/DDBJ databases">
        <title>Genome analysis of coral dinoflagellate symbionts highlights evolutionary adaptations to a symbiotic lifestyle.</title>
        <authorList>
            <person name="Aranda M."/>
            <person name="Li Y."/>
            <person name="Liew Y.J."/>
            <person name="Baumgarten S."/>
            <person name="Simakov O."/>
            <person name="Wilson M."/>
            <person name="Piel J."/>
            <person name="Ashoor H."/>
            <person name="Bougouffa S."/>
            <person name="Bajic V.B."/>
            <person name="Ryu T."/>
            <person name="Ravasi T."/>
            <person name="Bayer T."/>
            <person name="Micklem G."/>
            <person name="Kim H."/>
            <person name="Bhak J."/>
            <person name="Lajeunesse T.C."/>
            <person name="Voolstra C.R."/>
        </authorList>
    </citation>
    <scope>NUCLEOTIDE SEQUENCE [LARGE SCALE GENOMIC DNA]</scope>
    <source>
        <strain evidence="2 3">CCMP2467</strain>
    </source>
</reference>
<dbReference type="AlphaFoldDB" id="A0A1Q9ERI7"/>
<protein>
    <submittedName>
        <fullName evidence="2">Uncharacterized protein</fullName>
    </submittedName>
</protein>
<name>A0A1Q9ERI7_SYMMI</name>
<gene>
    <name evidence="2" type="ORF">AK812_SmicGene6360</name>
</gene>